<feature type="region of interest" description="Disordered" evidence="1">
    <location>
        <begin position="259"/>
        <end position="281"/>
    </location>
</feature>
<feature type="compositionally biased region" description="Basic and acidic residues" evidence="1">
    <location>
        <begin position="120"/>
        <end position="132"/>
    </location>
</feature>
<evidence type="ECO:0000256" key="1">
    <source>
        <dbReference type="SAM" id="MobiDB-lite"/>
    </source>
</evidence>
<feature type="compositionally biased region" description="Basic and acidic residues" evidence="1">
    <location>
        <begin position="42"/>
        <end position="55"/>
    </location>
</feature>
<feature type="region of interest" description="Disordered" evidence="1">
    <location>
        <begin position="104"/>
        <end position="132"/>
    </location>
</feature>
<dbReference type="AlphaFoldDB" id="R0LUG9"/>
<dbReference type="Proteomes" id="UP000296049">
    <property type="component" value="Unassembled WGS sequence"/>
</dbReference>
<accession>R0LUG9</accession>
<sequence length="281" mass="30900">MSLAASQHVQSQSKQGQIHTHRSTSQINLTHILVPCSPNKSQPKDAEREEKEQRGAARNPHFWLQGFVLRNCAERWCCCSASGFGELESPVGFPPWGCGTAESFGDTQGSATRPRALSAKQEDGDKDKDENSRLQGVGTELQALPGSPHDLYTFFSHDRSSKTCSLQNVCRQQAVVDDSVFAAEPGGFGDILAKLRIPQKCAAGLLRRWHPQQGRSLTPLHQRSWHDRRQQAGTDLVLAGRGQLAATYLTPLCPKTGRIYPNPIPKAGPKPRWERANTSAT</sequence>
<feature type="compositionally biased region" description="Polar residues" evidence="1">
    <location>
        <begin position="1"/>
        <end position="29"/>
    </location>
</feature>
<protein>
    <submittedName>
        <fullName evidence="2">Uncharacterized protein</fullName>
    </submittedName>
</protein>
<evidence type="ECO:0000313" key="3">
    <source>
        <dbReference type="Proteomes" id="UP000296049"/>
    </source>
</evidence>
<organism evidence="2 3">
    <name type="scientific">Anas platyrhynchos</name>
    <name type="common">Mallard</name>
    <name type="synonym">Anas boschas</name>
    <dbReference type="NCBI Taxonomy" id="8839"/>
    <lineage>
        <taxon>Eukaryota</taxon>
        <taxon>Metazoa</taxon>
        <taxon>Chordata</taxon>
        <taxon>Craniata</taxon>
        <taxon>Vertebrata</taxon>
        <taxon>Euteleostomi</taxon>
        <taxon>Archelosauria</taxon>
        <taxon>Archosauria</taxon>
        <taxon>Dinosauria</taxon>
        <taxon>Saurischia</taxon>
        <taxon>Theropoda</taxon>
        <taxon>Coelurosauria</taxon>
        <taxon>Aves</taxon>
        <taxon>Neognathae</taxon>
        <taxon>Galloanserae</taxon>
        <taxon>Anseriformes</taxon>
        <taxon>Anatidae</taxon>
        <taxon>Anatinae</taxon>
        <taxon>Anas</taxon>
    </lineage>
</organism>
<evidence type="ECO:0000313" key="2">
    <source>
        <dbReference type="EMBL" id="EOB05390.1"/>
    </source>
</evidence>
<name>R0LUG9_ANAPL</name>
<proteinExistence type="predicted"/>
<feature type="region of interest" description="Disordered" evidence="1">
    <location>
        <begin position="1"/>
        <end position="57"/>
    </location>
</feature>
<keyword evidence="3" id="KW-1185">Reference proteome</keyword>
<reference evidence="3" key="1">
    <citation type="journal article" date="2013" name="Nat. Genet.">
        <title>The duck genome and transcriptome provide insight into an avian influenza virus reservoir species.</title>
        <authorList>
            <person name="Huang Y."/>
            <person name="Li Y."/>
            <person name="Burt D.W."/>
            <person name="Chen H."/>
            <person name="Zhang Y."/>
            <person name="Qian W."/>
            <person name="Kim H."/>
            <person name="Gan S."/>
            <person name="Zhao Y."/>
            <person name="Li J."/>
            <person name="Yi K."/>
            <person name="Feng H."/>
            <person name="Zhu P."/>
            <person name="Li B."/>
            <person name="Liu Q."/>
            <person name="Fairley S."/>
            <person name="Magor K.E."/>
            <person name="Du Z."/>
            <person name="Hu X."/>
            <person name="Goodman L."/>
            <person name="Tafer H."/>
            <person name="Vignal A."/>
            <person name="Lee T."/>
            <person name="Kim K.W."/>
            <person name="Sheng Z."/>
            <person name="An Y."/>
            <person name="Searle S."/>
            <person name="Herrero J."/>
            <person name="Groenen M.A."/>
            <person name="Crooijmans R.P."/>
            <person name="Faraut T."/>
            <person name="Cai Q."/>
            <person name="Webster R.G."/>
            <person name="Aldridge J.R."/>
            <person name="Warren W.C."/>
            <person name="Bartschat S."/>
            <person name="Kehr S."/>
            <person name="Marz M."/>
            <person name="Stadler P.F."/>
            <person name="Smith J."/>
            <person name="Kraus R.H."/>
            <person name="Zhao Y."/>
            <person name="Ren L."/>
            <person name="Fei J."/>
            <person name="Morisson M."/>
            <person name="Kaiser P."/>
            <person name="Griffin D.K."/>
            <person name="Rao M."/>
            <person name="Pitel F."/>
            <person name="Wang J."/>
            <person name="Li N."/>
        </authorList>
    </citation>
    <scope>NUCLEOTIDE SEQUENCE [LARGE SCALE GENOMIC DNA]</scope>
</reference>
<gene>
    <name evidence="2" type="ORF">Anapl_09900</name>
</gene>
<dbReference type="EMBL" id="KB742693">
    <property type="protein sequence ID" value="EOB05390.1"/>
    <property type="molecule type" value="Genomic_DNA"/>
</dbReference>